<protein>
    <recommendedName>
        <fullName evidence="4">YcxB family protein</fullName>
    </recommendedName>
</protein>
<accession>A0ABS8ATU6</accession>
<comment type="caution">
    <text evidence="2">The sequence shown here is derived from an EMBL/GenBank/DDBJ whole genome shotgun (WGS) entry which is preliminary data.</text>
</comment>
<evidence type="ECO:0000313" key="2">
    <source>
        <dbReference type="EMBL" id="MCB2409645.1"/>
    </source>
</evidence>
<evidence type="ECO:0008006" key="4">
    <source>
        <dbReference type="Google" id="ProtNLM"/>
    </source>
</evidence>
<feature type="transmembrane region" description="Helical" evidence="1">
    <location>
        <begin position="22"/>
        <end position="41"/>
    </location>
</feature>
<evidence type="ECO:0000313" key="3">
    <source>
        <dbReference type="Proteomes" id="UP001165296"/>
    </source>
</evidence>
<keyword evidence="3" id="KW-1185">Reference proteome</keyword>
<organism evidence="2 3">
    <name type="scientific">Hymenobacter lucidus</name>
    <dbReference type="NCBI Taxonomy" id="2880930"/>
    <lineage>
        <taxon>Bacteria</taxon>
        <taxon>Pseudomonadati</taxon>
        <taxon>Bacteroidota</taxon>
        <taxon>Cytophagia</taxon>
        <taxon>Cytophagales</taxon>
        <taxon>Hymenobacteraceae</taxon>
        <taxon>Hymenobacter</taxon>
    </lineage>
</organism>
<dbReference type="EMBL" id="JAJADR010000005">
    <property type="protein sequence ID" value="MCB2409645.1"/>
    <property type="molecule type" value="Genomic_DNA"/>
</dbReference>
<reference evidence="2" key="1">
    <citation type="submission" date="2021-10" db="EMBL/GenBank/DDBJ databases">
        <authorList>
            <person name="Dean J.D."/>
            <person name="Kim M.K."/>
            <person name="Newey C.N."/>
            <person name="Stoker T.S."/>
            <person name="Thompson D.W."/>
            <person name="Grose J.H."/>
        </authorList>
    </citation>
    <scope>NUCLEOTIDE SEQUENCE</scope>
    <source>
        <strain evidence="2">BT178</strain>
    </source>
</reference>
<dbReference type="RefSeq" id="WP_226177401.1">
    <property type="nucleotide sequence ID" value="NZ_JAJADR010000005.1"/>
</dbReference>
<keyword evidence="1" id="KW-1133">Transmembrane helix</keyword>
<gene>
    <name evidence="2" type="ORF">LGH74_16760</name>
</gene>
<name>A0ABS8ATU6_9BACT</name>
<evidence type="ECO:0000256" key="1">
    <source>
        <dbReference type="SAM" id="Phobius"/>
    </source>
</evidence>
<keyword evidence="1" id="KW-0812">Transmembrane</keyword>
<sequence>MIDTDGVRLLVIRKAGFLNNPVVRNALTALCLLGFIIGFFIRDSHSAASTFILFACVLSGALALLLAVCDLGFKLKSGYLEFSEAGFLSRSRHVPATTSTSQVLKVQVNQTKDDEGNWVLKSWGNFIWISIGSRLIKLELAQLSALEIAQLKKLRIPVIAKPASSFKMSPWCFFGDLAESLGGMVG</sequence>
<dbReference type="Proteomes" id="UP001165296">
    <property type="component" value="Unassembled WGS sequence"/>
</dbReference>
<proteinExistence type="predicted"/>
<feature type="transmembrane region" description="Helical" evidence="1">
    <location>
        <begin position="47"/>
        <end position="69"/>
    </location>
</feature>
<keyword evidence="1" id="KW-0472">Membrane</keyword>